<dbReference type="InterPro" id="IPR005101">
    <property type="entry name" value="Cryptochr/Photolyase_FAD-bd"/>
</dbReference>
<dbReference type="Gene3D" id="1.25.40.80">
    <property type="match status" value="1"/>
</dbReference>
<dbReference type="AlphaFoldDB" id="A0A510DXN4"/>
<dbReference type="Pfam" id="PF03441">
    <property type="entry name" value="FAD_binding_7"/>
    <property type="match status" value="1"/>
</dbReference>
<dbReference type="Gene3D" id="1.10.579.10">
    <property type="entry name" value="DNA Cyclobutane Dipyrimidine Photolyase, subunit A, domain 3"/>
    <property type="match status" value="1"/>
</dbReference>
<dbReference type="InterPro" id="IPR014729">
    <property type="entry name" value="Rossmann-like_a/b/a_fold"/>
</dbReference>
<evidence type="ECO:0000313" key="7">
    <source>
        <dbReference type="EMBL" id="BBG24750.1"/>
    </source>
</evidence>
<dbReference type="EMBL" id="AP018929">
    <property type="protein sequence ID" value="BBG24750.1"/>
    <property type="molecule type" value="Genomic_DNA"/>
</dbReference>
<feature type="binding site" evidence="4">
    <location>
        <begin position="290"/>
        <end position="297"/>
    </location>
    <ligand>
        <name>FAD</name>
        <dbReference type="ChEBI" id="CHEBI:57692"/>
    </ligand>
</feature>
<organism evidence="7 8">
    <name type="scientific">Sulfuracidifex tepidarius</name>
    <dbReference type="NCBI Taxonomy" id="1294262"/>
    <lineage>
        <taxon>Archaea</taxon>
        <taxon>Thermoproteota</taxon>
        <taxon>Thermoprotei</taxon>
        <taxon>Sulfolobales</taxon>
        <taxon>Sulfolobaceae</taxon>
        <taxon>Sulfuracidifex</taxon>
    </lineage>
</organism>
<dbReference type="PROSITE" id="PS00394">
    <property type="entry name" value="DNA_PHOTOLYASES_1_1"/>
    <property type="match status" value="1"/>
</dbReference>
<dbReference type="Pfam" id="PF00875">
    <property type="entry name" value="DNA_photolyase"/>
    <property type="match status" value="1"/>
</dbReference>
<name>A0A510DXN4_9CREN</name>
<dbReference type="InterPro" id="IPR006050">
    <property type="entry name" value="DNA_photolyase_N"/>
</dbReference>
<evidence type="ECO:0000256" key="1">
    <source>
        <dbReference type="ARBA" id="ARBA00022630"/>
    </source>
</evidence>
<dbReference type="SUPFAM" id="SSF48173">
    <property type="entry name" value="Cryptochrome/photolyase FAD-binding domain"/>
    <property type="match status" value="1"/>
</dbReference>
<dbReference type="PROSITE" id="PS51645">
    <property type="entry name" value="PHR_CRY_ALPHA_BETA"/>
    <property type="match status" value="1"/>
</dbReference>
<protein>
    <recommendedName>
        <fullName evidence="6">Photolyase/cryptochrome alpha/beta domain-containing protein</fullName>
    </recommendedName>
</protein>
<dbReference type="InterPro" id="IPR002081">
    <property type="entry name" value="Cryptochrome/DNA_photolyase_1"/>
</dbReference>
<dbReference type="GO" id="GO:0006139">
    <property type="term" value="P:nucleobase-containing compound metabolic process"/>
    <property type="evidence" value="ECO:0007669"/>
    <property type="project" value="UniProtKB-ARBA"/>
</dbReference>
<keyword evidence="1 4" id="KW-0285">Flavoprotein</keyword>
<evidence type="ECO:0000256" key="2">
    <source>
        <dbReference type="ARBA" id="ARBA00022827"/>
    </source>
</evidence>
<dbReference type="GO" id="GO:0006950">
    <property type="term" value="P:response to stress"/>
    <property type="evidence" value="ECO:0007669"/>
    <property type="project" value="UniProtKB-ARBA"/>
</dbReference>
<evidence type="ECO:0000256" key="4">
    <source>
        <dbReference type="PIRSR" id="PIRSR602081-1"/>
    </source>
</evidence>
<dbReference type="KEGG" id="step:IC006_2084"/>
<evidence type="ECO:0000313" key="8">
    <source>
        <dbReference type="Proteomes" id="UP000322983"/>
    </source>
</evidence>
<gene>
    <name evidence="7" type="ORF">IC006_2084</name>
</gene>
<reference evidence="7 8" key="1">
    <citation type="journal article" date="2020" name="Int. J. Syst. Evol. Microbiol.">
        <title>Sulfuracidifex tepidarius gen. nov., sp. nov. and transfer of Sulfolobus metallicus Huber and Stetter 1992 to the genus Sulfuracidifex as Sulfuracidifex metallicus comb. nov.</title>
        <authorList>
            <person name="Itoh T."/>
            <person name="Miura T."/>
            <person name="Sakai H.D."/>
            <person name="Kato S."/>
            <person name="Ohkuma M."/>
            <person name="Takashina T."/>
        </authorList>
    </citation>
    <scope>NUCLEOTIDE SEQUENCE [LARGE SCALE GENOMIC DNA]</scope>
    <source>
        <strain evidence="7 8">IC-006</strain>
    </source>
</reference>
<evidence type="ECO:0000256" key="5">
    <source>
        <dbReference type="SAM" id="MobiDB-lite"/>
    </source>
</evidence>
<dbReference type="InterPro" id="IPR018394">
    <property type="entry name" value="DNA_photolyase_1_CS_C"/>
</dbReference>
<sequence>MPSWSFQKRLQRELCLSYNEVFKDETYFSIPGIRNYLCCFNLKLTFDFSAYNFPDFNCNFTFRFNLTMRVVSVKCVYWFRRDLRTVDNKGLYEATQQCDVIYPLVVIDRNIMEREDTSPRRAFFYLQSLNSLREKIPLTIKGGDPVEEVPKFVRNMGASAVFFNRDYGYYATKRDSNVCERVQCITFKDHVLVEPGELPLYKVFTPYFRKWSEVPKEKPYPEASGNFEGRNNPVPEKEDYTVPCSNEECARERVFMEDKGTTMLSPFIKVGLVSERFIYWNTKSERVRRQLCWRDFYIQLYTSDYRLLTNGVRKEIKYDNDPKLIEAWKEGETGIPIVDAAMRELNDTGWMDNRLRLVTSFLLTKVMLVDWRIGALHFMKNLLDGEFIINTANWQWSAGVGVDTRPLRRYNIVKQSKEYDSEGIYIKKWVDELDGVPAEYIHEPHKMPLELQEKLGIKIGKDYPYPVVDVDEGYREFVRRYKEVHENVLMRDSTP</sequence>
<dbReference type="PANTHER" id="PTHR11455">
    <property type="entry name" value="CRYPTOCHROME"/>
    <property type="match status" value="1"/>
</dbReference>
<feature type="domain" description="Photolyase/cryptochrome alpha/beta" evidence="6">
    <location>
        <begin position="73"/>
        <end position="192"/>
    </location>
</feature>
<keyword evidence="8" id="KW-1185">Reference proteome</keyword>
<feature type="binding site" evidence="4">
    <location>
        <begin position="261"/>
        <end position="265"/>
    </location>
    <ligand>
        <name>FAD</name>
        <dbReference type="ChEBI" id="CHEBI:57692"/>
    </ligand>
</feature>
<evidence type="ECO:0000256" key="3">
    <source>
        <dbReference type="ARBA" id="ARBA00022991"/>
    </source>
</evidence>
<comment type="cofactor">
    <cofactor evidence="4">
        <name>FAD</name>
        <dbReference type="ChEBI" id="CHEBI:57692"/>
    </cofactor>
    <text evidence="4">Binds 1 FAD per subunit.</text>
</comment>
<dbReference type="GO" id="GO:0003677">
    <property type="term" value="F:DNA binding"/>
    <property type="evidence" value="ECO:0007669"/>
    <property type="project" value="TreeGrafter"/>
</dbReference>
<dbReference type="Proteomes" id="UP000322983">
    <property type="component" value="Chromosome"/>
</dbReference>
<dbReference type="Gene3D" id="3.40.50.620">
    <property type="entry name" value="HUPs"/>
    <property type="match status" value="1"/>
</dbReference>
<keyword evidence="2 4" id="KW-0274">FAD</keyword>
<dbReference type="InterPro" id="IPR036155">
    <property type="entry name" value="Crypto/Photolyase_N_sf"/>
</dbReference>
<accession>A0A510DXN4</accession>
<dbReference type="STRING" id="1294262.GCA_001316085_01776"/>
<evidence type="ECO:0000259" key="6">
    <source>
        <dbReference type="PROSITE" id="PS51645"/>
    </source>
</evidence>
<dbReference type="GO" id="GO:0071949">
    <property type="term" value="F:FAD binding"/>
    <property type="evidence" value="ECO:0007669"/>
    <property type="project" value="TreeGrafter"/>
</dbReference>
<dbReference type="InterPro" id="IPR036134">
    <property type="entry name" value="Crypto/Photolyase_FAD-like_sf"/>
</dbReference>
<dbReference type="SUPFAM" id="SSF52425">
    <property type="entry name" value="Cryptochrome/photolyase, N-terminal domain"/>
    <property type="match status" value="1"/>
</dbReference>
<feature type="region of interest" description="Disordered" evidence="5">
    <location>
        <begin position="222"/>
        <end position="241"/>
    </location>
</feature>
<proteinExistence type="predicted"/>
<dbReference type="PANTHER" id="PTHR11455:SF9">
    <property type="entry name" value="CRYPTOCHROME CIRCADIAN CLOCK 5 ISOFORM X1"/>
    <property type="match status" value="1"/>
</dbReference>
<keyword evidence="3" id="KW-0157">Chromophore</keyword>
<dbReference type="GO" id="GO:0003904">
    <property type="term" value="F:deoxyribodipyrimidine photo-lyase activity"/>
    <property type="evidence" value="ECO:0007669"/>
    <property type="project" value="TreeGrafter"/>
</dbReference>